<accession>A0A4U0XXL9</accession>
<dbReference type="EMBL" id="NAJQ01000032">
    <property type="protein sequence ID" value="TKA82540.1"/>
    <property type="molecule type" value="Genomic_DNA"/>
</dbReference>
<feature type="compositionally biased region" description="Basic and acidic residues" evidence="1">
    <location>
        <begin position="166"/>
        <end position="175"/>
    </location>
</feature>
<dbReference type="AlphaFoldDB" id="A0A4U0XXL9"/>
<feature type="region of interest" description="Disordered" evidence="1">
    <location>
        <begin position="166"/>
        <end position="188"/>
    </location>
</feature>
<protein>
    <submittedName>
        <fullName evidence="2">Uncharacterized protein</fullName>
    </submittedName>
</protein>
<comment type="caution">
    <text evidence="2">The sequence shown here is derived from an EMBL/GenBank/DDBJ whole genome shotgun (WGS) entry which is preliminary data.</text>
</comment>
<name>A0A4U0XXL9_9PEZI</name>
<sequence length="188" mass="21225">MVKIFLAVAGQPDQLLDSLPEDRIRTHSASIDRALAAQVNYSAAEKTVHLSGAAPAALKYVIHRIAGKKETQSLHIKVHDMPLDRAVAVFEATEVLGIRPEEMWVVTIASLHRRQTSKIFRTLVHQVAWNLVHQRYSEDEAQALQDRAKEWPDLHFTVDKKVTELKGKKPVHDTRTPVYLETPSPTDE</sequence>
<gene>
    <name evidence="2" type="ORF">B0A55_02278</name>
</gene>
<evidence type="ECO:0000313" key="3">
    <source>
        <dbReference type="Proteomes" id="UP000309340"/>
    </source>
</evidence>
<evidence type="ECO:0000256" key="1">
    <source>
        <dbReference type="SAM" id="MobiDB-lite"/>
    </source>
</evidence>
<dbReference type="Proteomes" id="UP000309340">
    <property type="component" value="Unassembled WGS sequence"/>
</dbReference>
<evidence type="ECO:0000313" key="2">
    <source>
        <dbReference type="EMBL" id="TKA82540.1"/>
    </source>
</evidence>
<reference evidence="2 3" key="1">
    <citation type="submission" date="2017-03" db="EMBL/GenBank/DDBJ databases">
        <title>Genomes of endolithic fungi from Antarctica.</title>
        <authorList>
            <person name="Coleine C."/>
            <person name="Masonjones S."/>
            <person name="Stajich J.E."/>
        </authorList>
    </citation>
    <scope>NUCLEOTIDE SEQUENCE [LARGE SCALE GENOMIC DNA]</scope>
    <source>
        <strain evidence="2 3">CCFEE 5184</strain>
    </source>
</reference>
<keyword evidence="3" id="KW-1185">Reference proteome</keyword>
<organism evidence="2 3">
    <name type="scientific">Friedmanniomyces simplex</name>
    <dbReference type="NCBI Taxonomy" id="329884"/>
    <lineage>
        <taxon>Eukaryota</taxon>
        <taxon>Fungi</taxon>
        <taxon>Dikarya</taxon>
        <taxon>Ascomycota</taxon>
        <taxon>Pezizomycotina</taxon>
        <taxon>Dothideomycetes</taxon>
        <taxon>Dothideomycetidae</taxon>
        <taxon>Mycosphaerellales</taxon>
        <taxon>Teratosphaeriaceae</taxon>
        <taxon>Friedmanniomyces</taxon>
    </lineage>
</organism>
<dbReference type="OrthoDB" id="3649219at2759"/>
<proteinExistence type="predicted"/>